<evidence type="ECO:0000313" key="2">
    <source>
        <dbReference type="Proteomes" id="UP001177021"/>
    </source>
</evidence>
<organism evidence="1 2">
    <name type="scientific">Trifolium pratense</name>
    <name type="common">Red clover</name>
    <dbReference type="NCBI Taxonomy" id="57577"/>
    <lineage>
        <taxon>Eukaryota</taxon>
        <taxon>Viridiplantae</taxon>
        <taxon>Streptophyta</taxon>
        <taxon>Embryophyta</taxon>
        <taxon>Tracheophyta</taxon>
        <taxon>Spermatophyta</taxon>
        <taxon>Magnoliopsida</taxon>
        <taxon>eudicotyledons</taxon>
        <taxon>Gunneridae</taxon>
        <taxon>Pentapetalae</taxon>
        <taxon>rosids</taxon>
        <taxon>fabids</taxon>
        <taxon>Fabales</taxon>
        <taxon>Fabaceae</taxon>
        <taxon>Papilionoideae</taxon>
        <taxon>50 kb inversion clade</taxon>
        <taxon>NPAAA clade</taxon>
        <taxon>Hologalegina</taxon>
        <taxon>IRL clade</taxon>
        <taxon>Trifolieae</taxon>
        <taxon>Trifolium</taxon>
    </lineage>
</organism>
<dbReference type="Proteomes" id="UP001177021">
    <property type="component" value="Unassembled WGS sequence"/>
</dbReference>
<protein>
    <submittedName>
        <fullName evidence="1">Uncharacterized protein</fullName>
    </submittedName>
</protein>
<comment type="caution">
    <text evidence="1">The sequence shown here is derived from an EMBL/GenBank/DDBJ whole genome shotgun (WGS) entry which is preliminary data.</text>
</comment>
<name>A0ACB0LTG7_TRIPR</name>
<proteinExistence type="predicted"/>
<reference evidence="1" key="1">
    <citation type="submission" date="2023-10" db="EMBL/GenBank/DDBJ databases">
        <authorList>
            <person name="Rodriguez Cubillos JULIANA M."/>
            <person name="De Vega J."/>
        </authorList>
    </citation>
    <scope>NUCLEOTIDE SEQUENCE</scope>
</reference>
<evidence type="ECO:0000313" key="1">
    <source>
        <dbReference type="EMBL" id="CAJ2670427.1"/>
    </source>
</evidence>
<keyword evidence="2" id="KW-1185">Reference proteome</keyword>
<gene>
    <name evidence="1" type="ORF">MILVUS5_LOCUS34462</name>
</gene>
<sequence length="66" mass="7616">MDGSHTNQSFRKHVQLNMVCNLEERVQKVGQAHDNKENGEGGSPSSVRRFHFILSCLEFLCFRYVC</sequence>
<dbReference type="EMBL" id="CASHSV030000615">
    <property type="protein sequence ID" value="CAJ2670427.1"/>
    <property type="molecule type" value="Genomic_DNA"/>
</dbReference>
<accession>A0ACB0LTG7</accession>